<evidence type="ECO:0000313" key="3">
    <source>
        <dbReference type="Proteomes" id="UP000184488"/>
    </source>
</evidence>
<accession>A0A1M6D0V0</accession>
<evidence type="ECO:0000256" key="1">
    <source>
        <dbReference type="SAM" id="Phobius"/>
    </source>
</evidence>
<dbReference type="STRING" id="415425.SAMN05444363_1186"/>
<evidence type="ECO:0008006" key="4">
    <source>
        <dbReference type="Google" id="ProtNLM"/>
    </source>
</evidence>
<dbReference type="InterPro" id="IPR037066">
    <property type="entry name" value="Plug_dom_sf"/>
</dbReference>
<dbReference type="Gene3D" id="2.170.130.10">
    <property type="entry name" value="TonB-dependent receptor, plug domain"/>
    <property type="match status" value="1"/>
</dbReference>
<dbReference type="RefSeq" id="WP_073309491.1">
    <property type="nucleotide sequence ID" value="NZ_FQZI01000002.1"/>
</dbReference>
<reference evidence="3" key="1">
    <citation type="submission" date="2016-11" db="EMBL/GenBank/DDBJ databases">
        <authorList>
            <person name="Varghese N."/>
            <person name="Submissions S."/>
        </authorList>
    </citation>
    <scope>NUCLEOTIDE SEQUENCE [LARGE SCALE GENOMIC DNA]</scope>
    <source>
        <strain evidence="3">DSM 18829</strain>
    </source>
</reference>
<keyword evidence="1" id="KW-0472">Membrane</keyword>
<name>A0A1M6D0V0_9FLAO</name>
<evidence type="ECO:0000313" key="2">
    <source>
        <dbReference type="EMBL" id="SHI66598.1"/>
    </source>
</evidence>
<keyword evidence="1" id="KW-0812">Transmembrane</keyword>
<gene>
    <name evidence="2" type="ORF">SAMN05444363_1186</name>
</gene>
<dbReference type="Proteomes" id="UP000184488">
    <property type="component" value="Unassembled WGS sequence"/>
</dbReference>
<dbReference type="OrthoDB" id="1352714at2"/>
<organism evidence="2 3">
    <name type="scientific">Flavobacterium terrae</name>
    <dbReference type="NCBI Taxonomy" id="415425"/>
    <lineage>
        <taxon>Bacteria</taxon>
        <taxon>Pseudomonadati</taxon>
        <taxon>Bacteroidota</taxon>
        <taxon>Flavobacteriia</taxon>
        <taxon>Flavobacteriales</taxon>
        <taxon>Flavobacteriaceae</taxon>
        <taxon>Flavobacterium</taxon>
    </lineage>
</organism>
<proteinExistence type="predicted"/>
<protein>
    <recommendedName>
        <fullName evidence="4">TonB-dependent outer membrane receptor, SusC/RagA subfamily, signature region</fullName>
    </recommendedName>
</protein>
<sequence length="301" mass="33786">MEDQDKIFEQFKKAAENQDSQDFPGMEKVWSRVDAKLDTEVFKSQKKTNTNWKKFAVAASIVVGSVFAFQLWKQFDATKEPMQNSVVETTKEEIKSLISNDSTAIVANDEPLIDNKVNEKILHQQIQSANQVAVSENKPKANDSIQVRSMAAPIMEEDKGYLNNSITHETVGIKSSRVDESDYNAKEKPAQSVTLGKKAPPLVVVDGKATDKKVSDVKNSDDLETIVELKEPLYIINGKEYSEKELFGPNPTSPYYPLNKQEIESMSIYQDEEAIELYGDKGKKGVVVIKTKYGRPAIQKK</sequence>
<dbReference type="EMBL" id="FQZI01000002">
    <property type="protein sequence ID" value="SHI66598.1"/>
    <property type="molecule type" value="Genomic_DNA"/>
</dbReference>
<feature type="transmembrane region" description="Helical" evidence="1">
    <location>
        <begin position="55"/>
        <end position="72"/>
    </location>
</feature>
<keyword evidence="1" id="KW-1133">Transmembrane helix</keyword>
<dbReference type="AlphaFoldDB" id="A0A1M6D0V0"/>
<keyword evidence="3" id="KW-1185">Reference proteome</keyword>